<reference evidence="8 9" key="1">
    <citation type="journal article" date="2020" name="J. Nat. Prod.">
        <title>Genomics-Metabolomics Profiling Disclosed Marine Vibrio spartinae 3.6 as a Producer of a New Branched Side Chain Prodigiosin.</title>
        <authorList>
            <person name="Vitale G.A."/>
            <person name="Sciarretta M."/>
            <person name="Palma Esposito F."/>
            <person name="January G.G."/>
            <person name="Giaccio M."/>
            <person name="Bunk B."/>
            <person name="Sproer C."/>
            <person name="Bajerski F."/>
            <person name="Power D."/>
            <person name="Festa C."/>
            <person name="Monti M.C."/>
            <person name="D'Auria M.V."/>
            <person name="de Pascale D."/>
        </authorList>
    </citation>
    <scope>NUCLEOTIDE SEQUENCE [LARGE SCALE GENOMIC DNA]</scope>
    <source>
        <strain evidence="8 9">3.6</strain>
    </source>
</reference>
<dbReference type="Gene3D" id="1.20.1250.20">
    <property type="entry name" value="MFS general substrate transporter like domains"/>
    <property type="match status" value="2"/>
</dbReference>
<proteinExistence type="predicted"/>
<feature type="transmembrane region" description="Helical" evidence="7">
    <location>
        <begin position="98"/>
        <end position="119"/>
    </location>
</feature>
<dbReference type="Proteomes" id="UP000515264">
    <property type="component" value="Chromosome 2"/>
</dbReference>
<protein>
    <submittedName>
        <fullName evidence="8">Major Facilitator Superfamily protein</fullName>
    </submittedName>
</protein>
<name>A0ABX6R457_9VIBR</name>
<keyword evidence="6 7" id="KW-0472">Membrane</keyword>
<feature type="transmembrane region" description="Helical" evidence="7">
    <location>
        <begin position="214"/>
        <end position="236"/>
    </location>
</feature>
<feature type="transmembrane region" description="Helical" evidence="7">
    <location>
        <begin position="12"/>
        <end position="35"/>
    </location>
</feature>
<evidence type="ECO:0000313" key="9">
    <source>
        <dbReference type="Proteomes" id="UP000515264"/>
    </source>
</evidence>
<feature type="transmembrane region" description="Helical" evidence="7">
    <location>
        <begin position="334"/>
        <end position="356"/>
    </location>
</feature>
<evidence type="ECO:0000313" key="8">
    <source>
        <dbReference type="EMBL" id="QMV16147.1"/>
    </source>
</evidence>
<feature type="transmembrane region" description="Helical" evidence="7">
    <location>
        <begin position="140"/>
        <end position="159"/>
    </location>
</feature>
<gene>
    <name evidence="8" type="ORF">Vspart_03532</name>
</gene>
<dbReference type="InterPro" id="IPR050171">
    <property type="entry name" value="MFS_Transporters"/>
</dbReference>
<feature type="transmembrane region" description="Helical" evidence="7">
    <location>
        <begin position="47"/>
        <end position="69"/>
    </location>
</feature>
<evidence type="ECO:0000256" key="1">
    <source>
        <dbReference type="ARBA" id="ARBA00004651"/>
    </source>
</evidence>
<comment type="subcellular location">
    <subcellularLocation>
        <location evidence="1">Cell membrane</location>
        <topology evidence="1">Multi-pass membrane protein</topology>
    </subcellularLocation>
</comment>
<feature type="transmembrane region" description="Helical" evidence="7">
    <location>
        <begin position="165"/>
        <end position="185"/>
    </location>
</feature>
<sequence>MNSLNNHNRSTQLIFGQFTFAALVHFGVLAVLPVFLTSHTSLEVSTVATLLFAASVIGKLGRVFVSLVIDLLPSRNLLIFSSLVGAVILLMFPRLESAVAICTAITIFNLSNGVNSISVRSLIANMKRTTESRFLKYSKLSIATNIAAFVGPPAAFYFLTTANSISPFTAFSFLLAITSLVVFFFRKKIPDLHPQKNIVSGSIHCLKISRFRRLLVCTLISYFSYAFMYNSVALYATYHLGLKDWSGVLLGLNALVVIAITYPLNSWTEQVGFNADKRIRLGFSLYLVAFLLPVLLNNPIIFVIAVLLWALAESLMLPSLISQATVDVSESHHVAALTVYSIVVGFGEGIGVFTAVNLTTSSALNGSSGFLLAAGVSTVMLFVSRRV</sequence>
<evidence type="ECO:0000256" key="6">
    <source>
        <dbReference type="ARBA" id="ARBA00023136"/>
    </source>
</evidence>
<feature type="transmembrane region" description="Helical" evidence="7">
    <location>
        <begin position="362"/>
        <end position="383"/>
    </location>
</feature>
<keyword evidence="4 7" id="KW-0812">Transmembrane</keyword>
<keyword evidence="5 7" id="KW-1133">Transmembrane helix</keyword>
<feature type="transmembrane region" description="Helical" evidence="7">
    <location>
        <begin position="76"/>
        <end position="92"/>
    </location>
</feature>
<organism evidence="8 9">
    <name type="scientific">Vibrio spartinae</name>
    <dbReference type="NCBI Taxonomy" id="1918945"/>
    <lineage>
        <taxon>Bacteria</taxon>
        <taxon>Pseudomonadati</taxon>
        <taxon>Pseudomonadota</taxon>
        <taxon>Gammaproteobacteria</taxon>
        <taxon>Vibrionales</taxon>
        <taxon>Vibrionaceae</taxon>
        <taxon>Vibrio</taxon>
    </lineage>
</organism>
<feature type="transmembrane region" description="Helical" evidence="7">
    <location>
        <begin position="248"/>
        <end position="267"/>
    </location>
</feature>
<dbReference type="RefSeq" id="WP_182288929.1">
    <property type="nucleotide sequence ID" value="NZ_CP046269.1"/>
</dbReference>
<feature type="transmembrane region" description="Helical" evidence="7">
    <location>
        <begin position="279"/>
        <end position="296"/>
    </location>
</feature>
<evidence type="ECO:0000256" key="2">
    <source>
        <dbReference type="ARBA" id="ARBA00022448"/>
    </source>
</evidence>
<keyword evidence="9" id="KW-1185">Reference proteome</keyword>
<evidence type="ECO:0000256" key="4">
    <source>
        <dbReference type="ARBA" id="ARBA00022692"/>
    </source>
</evidence>
<evidence type="ECO:0000256" key="3">
    <source>
        <dbReference type="ARBA" id="ARBA00022475"/>
    </source>
</evidence>
<dbReference type="SUPFAM" id="SSF103473">
    <property type="entry name" value="MFS general substrate transporter"/>
    <property type="match status" value="1"/>
</dbReference>
<accession>A0ABX6R457</accession>
<evidence type="ECO:0000256" key="5">
    <source>
        <dbReference type="ARBA" id="ARBA00022989"/>
    </source>
</evidence>
<dbReference type="EMBL" id="CP046269">
    <property type="protein sequence ID" value="QMV16147.1"/>
    <property type="molecule type" value="Genomic_DNA"/>
</dbReference>
<dbReference type="InterPro" id="IPR011701">
    <property type="entry name" value="MFS"/>
</dbReference>
<keyword evidence="3" id="KW-1003">Cell membrane</keyword>
<evidence type="ECO:0000256" key="7">
    <source>
        <dbReference type="SAM" id="Phobius"/>
    </source>
</evidence>
<dbReference type="InterPro" id="IPR036259">
    <property type="entry name" value="MFS_trans_sf"/>
</dbReference>
<keyword evidence="2" id="KW-0813">Transport</keyword>
<dbReference type="Pfam" id="PF07690">
    <property type="entry name" value="MFS_1"/>
    <property type="match status" value="1"/>
</dbReference>
<dbReference type="PANTHER" id="PTHR23517">
    <property type="entry name" value="RESISTANCE PROTEIN MDTM, PUTATIVE-RELATED-RELATED"/>
    <property type="match status" value="1"/>
</dbReference>